<reference evidence="2" key="1">
    <citation type="submission" date="2022-11" db="UniProtKB">
        <authorList>
            <consortium name="WormBaseParasite"/>
        </authorList>
    </citation>
    <scope>IDENTIFICATION</scope>
</reference>
<evidence type="ECO:0000313" key="1">
    <source>
        <dbReference type="Proteomes" id="UP000887576"/>
    </source>
</evidence>
<organism evidence="1 2">
    <name type="scientific">Panagrolaimus sp. JU765</name>
    <dbReference type="NCBI Taxonomy" id="591449"/>
    <lineage>
        <taxon>Eukaryota</taxon>
        <taxon>Metazoa</taxon>
        <taxon>Ecdysozoa</taxon>
        <taxon>Nematoda</taxon>
        <taxon>Chromadorea</taxon>
        <taxon>Rhabditida</taxon>
        <taxon>Tylenchina</taxon>
        <taxon>Panagrolaimomorpha</taxon>
        <taxon>Panagrolaimoidea</taxon>
        <taxon>Panagrolaimidae</taxon>
        <taxon>Panagrolaimus</taxon>
    </lineage>
</organism>
<dbReference type="WBParaSite" id="JU765_v2.g5448.t1">
    <property type="protein sequence ID" value="JU765_v2.g5448.t1"/>
    <property type="gene ID" value="JU765_v2.g5448"/>
</dbReference>
<protein>
    <submittedName>
        <fullName evidence="2">Uncharacterized protein</fullName>
    </submittedName>
</protein>
<accession>A0AC34RC37</accession>
<evidence type="ECO:0000313" key="2">
    <source>
        <dbReference type="WBParaSite" id="JU765_v2.g5448.t1"/>
    </source>
</evidence>
<sequence length="77" mass="8244">MNKLFVLAFVGFLALMVSETDACPGLFGGGGGCCPPPPPPACGCGRKKREVLEQQIKTKESDSCPQKEWKQIMAEVS</sequence>
<name>A0AC34RC37_9BILA</name>
<proteinExistence type="predicted"/>
<dbReference type="Proteomes" id="UP000887576">
    <property type="component" value="Unplaced"/>
</dbReference>